<name>A0A6P7F8P5_DIAVI</name>
<protein>
    <recommendedName>
        <fullName evidence="8">MICOS complex subunit MIC13</fullName>
    </recommendedName>
</protein>
<comment type="function">
    <text evidence="8">Component of the MICOS complex, a large protein complex of the mitochondrial inner membrane that plays crucial roles in the maintenance of crista junctions, inner membrane architecture, and formation of contact sites to the outer membrane.</text>
</comment>
<evidence type="ECO:0000256" key="5">
    <source>
        <dbReference type="ARBA" id="ARBA00022989"/>
    </source>
</evidence>
<evidence type="ECO:0000256" key="7">
    <source>
        <dbReference type="ARBA" id="ARBA00023136"/>
    </source>
</evidence>
<dbReference type="OrthoDB" id="5948578at2759"/>
<evidence type="ECO:0000256" key="4">
    <source>
        <dbReference type="ARBA" id="ARBA00022792"/>
    </source>
</evidence>
<keyword evidence="6 8" id="KW-0496">Mitochondrion</keyword>
<dbReference type="GO" id="GO:0044284">
    <property type="term" value="C:mitochondrial crista junction"/>
    <property type="evidence" value="ECO:0007669"/>
    <property type="project" value="TreeGrafter"/>
</dbReference>
<keyword evidence="3" id="KW-0812">Transmembrane</keyword>
<gene>
    <name evidence="9" type="primary">LOC114326903</name>
</gene>
<dbReference type="InterPro" id="IPR026769">
    <property type="entry name" value="Mic13"/>
</dbReference>
<dbReference type="Pfam" id="PF15884">
    <property type="entry name" value="QIL1"/>
    <property type="match status" value="1"/>
</dbReference>
<dbReference type="KEGG" id="dvv:114326903"/>
<dbReference type="GO" id="GO:0042407">
    <property type="term" value="P:cristae formation"/>
    <property type="evidence" value="ECO:0007669"/>
    <property type="project" value="TreeGrafter"/>
</dbReference>
<comment type="subcellular location">
    <subcellularLocation>
        <location evidence="1 8">Mitochondrion inner membrane</location>
        <topology evidence="1 8">Single-pass membrane protein</topology>
    </subcellularLocation>
</comment>
<evidence type="ECO:0000256" key="8">
    <source>
        <dbReference type="RuleBase" id="RU363009"/>
    </source>
</evidence>
<keyword evidence="4 8" id="KW-0999">Mitochondrion inner membrane</keyword>
<dbReference type="AlphaFoldDB" id="A0A6P7F8P5"/>
<comment type="similarity">
    <text evidence="2 8">Belongs to the MICOS complex subunit Mic13 family.</text>
</comment>
<sequence length="132" mass="14862">MLNRFNFVKPFPQSITRFAIKAGLAATAVYYIKEQGVWKQSDESIKAYEKIKEAACPYVKEITSQIPYEIPKLPESDVASLIVKESWNKGVLVTFKFLSDLPDTTRELTAKGIDAIKQNEEVKKLLNSTSSS</sequence>
<organism evidence="9">
    <name type="scientific">Diabrotica virgifera virgifera</name>
    <name type="common">western corn rootworm</name>
    <dbReference type="NCBI Taxonomy" id="50390"/>
    <lineage>
        <taxon>Eukaryota</taxon>
        <taxon>Metazoa</taxon>
        <taxon>Ecdysozoa</taxon>
        <taxon>Arthropoda</taxon>
        <taxon>Hexapoda</taxon>
        <taxon>Insecta</taxon>
        <taxon>Pterygota</taxon>
        <taxon>Neoptera</taxon>
        <taxon>Endopterygota</taxon>
        <taxon>Coleoptera</taxon>
        <taxon>Polyphaga</taxon>
        <taxon>Cucujiformia</taxon>
        <taxon>Chrysomeloidea</taxon>
        <taxon>Chrysomelidae</taxon>
        <taxon>Galerucinae</taxon>
        <taxon>Diabroticina</taxon>
        <taxon>Diabroticites</taxon>
        <taxon>Diabrotica</taxon>
    </lineage>
</organism>
<dbReference type="PANTHER" id="PTHR31816">
    <property type="entry name" value="MICOS COMPLEX SUBUNIT MIC13"/>
    <property type="match status" value="1"/>
</dbReference>
<comment type="subunit">
    <text evidence="8">Component of the mitochondrial contact site and cristae organizing system (MICOS) complex.</text>
</comment>
<evidence type="ECO:0000256" key="2">
    <source>
        <dbReference type="ARBA" id="ARBA00006771"/>
    </source>
</evidence>
<evidence type="ECO:0000256" key="3">
    <source>
        <dbReference type="ARBA" id="ARBA00022692"/>
    </source>
</evidence>
<accession>A0A6P7F8P5</accession>
<evidence type="ECO:0000313" key="9">
    <source>
        <dbReference type="RefSeq" id="XP_028131162.1"/>
    </source>
</evidence>
<keyword evidence="7" id="KW-0472">Membrane</keyword>
<dbReference type="PANTHER" id="PTHR31816:SF3">
    <property type="entry name" value="MICOS COMPLEX SUBUNIT MIC13"/>
    <property type="match status" value="1"/>
</dbReference>
<dbReference type="FunCoup" id="A0A6P7F8P5">
    <property type="interactions" value="102"/>
</dbReference>
<evidence type="ECO:0000256" key="1">
    <source>
        <dbReference type="ARBA" id="ARBA00004434"/>
    </source>
</evidence>
<evidence type="ECO:0000256" key="6">
    <source>
        <dbReference type="ARBA" id="ARBA00023128"/>
    </source>
</evidence>
<dbReference type="RefSeq" id="XP_028131162.1">
    <property type="nucleotide sequence ID" value="XM_028275361.1"/>
</dbReference>
<reference evidence="9" key="1">
    <citation type="submission" date="2025-08" db="UniProtKB">
        <authorList>
            <consortium name="RefSeq"/>
        </authorList>
    </citation>
    <scope>IDENTIFICATION</scope>
    <source>
        <tissue evidence="9">Whole insect</tissue>
    </source>
</reference>
<dbReference type="GO" id="GO:0061617">
    <property type="term" value="C:MICOS complex"/>
    <property type="evidence" value="ECO:0007669"/>
    <property type="project" value="UniProtKB-UniRule"/>
</dbReference>
<dbReference type="InParanoid" id="A0A6P7F8P5"/>
<keyword evidence="5" id="KW-1133">Transmembrane helix</keyword>
<proteinExistence type="inferred from homology"/>